<gene>
    <name evidence="2" type="ORF">J2Z22_001887</name>
</gene>
<dbReference type="Pfam" id="PF10057">
    <property type="entry name" value="MpsC"/>
    <property type="match status" value="1"/>
</dbReference>
<sequence length="116" mass="13327">MFGTEFEYQEKIRRLVVKIVKHYRGKGPENVKVMVENDSLITIEIKGVLSSLSEILMKEGAVDLVAENWKVLKPYLEREFMTEMIGTLGSRFTYTWKISELCPSGRAIVIQLNKSV</sequence>
<dbReference type="Proteomes" id="UP001248709">
    <property type="component" value="Unassembled WGS sequence"/>
</dbReference>
<name>A0ABU3H7D2_9BACL</name>
<accession>A0ABU3H7D2</accession>
<evidence type="ECO:0000313" key="2">
    <source>
        <dbReference type="EMBL" id="MDT3426361.1"/>
    </source>
</evidence>
<reference evidence="2 3" key="1">
    <citation type="submission" date="2023-07" db="EMBL/GenBank/DDBJ databases">
        <title>Genomic Encyclopedia of Type Strains, Phase IV (KMG-IV): sequencing the most valuable type-strain genomes for metagenomic binning, comparative biology and taxonomic classification.</title>
        <authorList>
            <person name="Goeker M."/>
        </authorList>
    </citation>
    <scope>NUCLEOTIDE SEQUENCE [LARGE SCALE GENOMIC DNA]</scope>
    <source>
        <strain evidence="2 3">T98</strain>
    </source>
</reference>
<evidence type="ECO:0000259" key="1">
    <source>
        <dbReference type="Pfam" id="PF10057"/>
    </source>
</evidence>
<dbReference type="EMBL" id="JAUSUY010000006">
    <property type="protein sequence ID" value="MDT3426361.1"/>
    <property type="molecule type" value="Genomic_DNA"/>
</dbReference>
<organism evidence="2 3">
    <name type="scientific">Paenibacillus forsythiae</name>
    <dbReference type="NCBI Taxonomy" id="365616"/>
    <lineage>
        <taxon>Bacteria</taxon>
        <taxon>Bacillati</taxon>
        <taxon>Bacillota</taxon>
        <taxon>Bacilli</taxon>
        <taxon>Bacillales</taxon>
        <taxon>Paenibacillaceae</taxon>
        <taxon>Paenibacillus</taxon>
    </lineage>
</organism>
<dbReference type="InterPro" id="IPR018745">
    <property type="entry name" value="MpsC"/>
</dbReference>
<proteinExistence type="predicted"/>
<evidence type="ECO:0000313" key="3">
    <source>
        <dbReference type="Proteomes" id="UP001248709"/>
    </source>
</evidence>
<keyword evidence="3" id="KW-1185">Reference proteome</keyword>
<dbReference type="RefSeq" id="WP_025700925.1">
    <property type="nucleotide sequence ID" value="NZ_JAUSUY010000006.1"/>
</dbReference>
<protein>
    <submittedName>
        <fullName evidence="2">Uncharacterized protein YbcI</fullName>
    </submittedName>
</protein>
<feature type="domain" description="Na+-translocating membrane potential-generating system MpsC" evidence="1">
    <location>
        <begin position="7"/>
        <end position="85"/>
    </location>
</feature>
<comment type="caution">
    <text evidence="2">The sequence shown here is derived from an EMBL/GenBank/DDBJ whole genome shotgun (WGS) entry which is preliminary data.</text>
</comment>